<feature type="compositionally biased region" description="Polar residues" evidence="6">
    <location>
        <begin position="1027"/>
        <end position="1037"/>
    </location>
</feature>
<feature type="compositionally biased region" description="Low complexity" evidence="6">
    <location>
        <begin position="780"/>
        <end position="789"/>
    </location>
</feature>
<keyword evidence="5" id="KW-0175">Coiled coil</keyword>
<evidence type="ECO:0000256" key="8">
    <source>
        <dbReference type="SAM" id="SignalP"/>
    </source>
</evidence>
<feature type="transmembrane region" description="Helical" evidence="7">
    <location>
        <begin position="159"/>
        <end position="180"/>
    </location>
</feature>
<feature type="compositionally biased region" description="Basic and acidic residues" evidence="6">
    <location>
        <begin position="812"/>
        <end position="826"/>
    </location>
</feature>
<feature type="region of interest" description="Disordered" evidence="6">
    <location>
        <begin position="568"/>
        <end position="600"/>
    </location>
</feature>
<name>K2R1V1_MACPH</name>
<feature type="compositionally biased region" description="Polar residues" evidence="6">
    <location>
        <begin position="573"/>
        <end position="591"/>
    </location>
</feature>
<evidence type="ECO:0000256" key="2">
    <source>
        <dbReference type="ARBA" id="ARBA00022692"/>
    </source>
</evidence>
<organism evidence="10 11">
    <name type="scientific">Macrophomina phaseolina (strain MS6)</name>
    <name type="common">Charcoal rot fungus</name>
    <dbReference type="NCBI Taxonomy" id="1126212"/>
    <lineage>
        <taxon>Eukaryota</taxon>
        <taxon>Fungi</taxon>
        <taxon>Dikarya</taxon>
        <taxon>Ascomycota</taxon>
        <taxon>Pezizomycotina</taxon>
        <taxon>Dothideomycetes</taxon>
        <taxon>Dothideomycetes incertae sedis</taxon>
        <taxon>Botryosphaeriales</taxon>
        <taxon>Botryosphaeriaceae</taxon>
        <taxon>Macrophomina</taxon>
    </lineage>
</organism>
<accession>K2R1V1</accession>
<feature type="compositionally biased region" description="Low complexity" evidence="6">
    <location>
        <begin position="41"/>
        <end position="60"/>
    </location>
</feature>
<dbReference type="EMBL" id="AHHD01000284">
    <property type="protein sequence ID" value="EKG16201.1"/>
    <property type="molecule type" value="Genomic_DNA"/>
</dbReference>
<dbReference type="PANTHER" id="PTHR39469:SF1">
    <property type="entry name" value="DUF4203 DOMAIN-CONTAINING PROTEIN"/>
    <property type="match status" value="1"/>
</dbReference>
<feature type="compositionally biased region" description="Polar residues" evidence="6">
    <location>
        <begin position="64"/>
        <end position="78"/>
    </location>
</feature>
<feature type="compositionally biased region" description="Basic and acidic residues" evidence="6">
    <location>
        <begin position="399"/>
        <end position="408"/>
    </location>
</feature>
<keyword evidence="8" id="KW-0732">Signal</keyword>
<gene>
    <name evidence="10" type="ORF">MPH_06638</name>
</gene>
<evidence type="ECO:0000256" key="4">
    <source>
        <dbReference type="ARBA" id="ARBA00023136"/>
    </source>
</evidence>
<feature type="compositionally biased region" description="Basic and acidic residues" evidence="6">
    <location>
        <begin position="1038"/>
        <end position="1055"/>
    </location>
</feature>
<feature type="region of interest" description="Disordered" evidence="6">
    <location>
        <begin position="32"/>
        <end position="88"/>
    </location>
</feature>
<comment type="caution">
    <text evidence="10">The sequence shown here is derived from an EMBL/GenBank/DDBJ whole genome shotgun (WGS) entry which is preliminary data.</text>
</comment>
<evidence type="ECO:0000256" key="7">
    <source>
        <dbReference type="SAM" id="Phobius"/>
    </source>
</evidence>
<feature type="coiled-coil region" evidence="5">
    <location>
        <begin position="348"/>
        <end position="375"/>
    </location>
</feature>
<dbReference type="Pfam" id="PF13886">
    <property type="entry name" value="TM7S3_TM198"/>
    <property type="match status" value="1"/>
</dbReference>
<evidence type="ECO:0000313" key="11">
    <source>
        <dbReference type="Proteomes" id="UP000007129"/>
    </source>
</evidence>
<feature type="compositionally biased region" description="Low complexity" evidence="6">
    <location>
        <begin position="976"/>
        <end position="989"/>
    </location>
</feature>
<feature type="transmembrane region" description="Helical" evidence="7">
    <location>
        <begin position="131"/>
        <end position="152"/>
    </location>
</feature>
<feature type="transmembrane region" description="Helical" evidence="7">
    <location>
        <begin position="277"/>
        <end position="303"/>
    </location>
</feature>
<feature type="region of interest" description="Disordered" evidence="6">
    <location>
        <begin position="630"/>
        <end position="751"/>
    </location>
</feature>
<feature type="domain" description="TM7S3/TM198-like" evidence="9">
    <location>
        <begin position="139"/>
        <end position="342"/>
    </location>
</feature>
<feature type="transmembrane region" description="Helical" evidence="7">
    <location>
        <begin position="247"/>
        <end position="265"/>
    </location>
</feature>
<dbReference type="PANTHER" id="PTHR39469">
    <property type="entry name" value="CHROMOSOME 1, WHOLE GENOME SHOTGUN SEQUENCE"/>
    <property type="match status" value="1"/>
</dbReference>
<dbReference type="InParanoid" id="K2R1V1"/>
<keyword evidence="3 7" id="KW-1133">Transmembrane helix</keyword>
<dbReference type="GO" id="GO:0016020">
    <property type="term" value="C:membrane"/>
    <property type="evidence" value="ECO:0007669"/>
    <property type="project" value="UniProtKB-SubCell"/>
</dbReference>
<reference evidence="10 11" key="1">
    <citation type="journal article" date="2012" name="BMC Genomics">
        <title>Tools to kill: Genome of one of the most destructive plant pathogenic fungi Macrophomina phaseolina.</title>
        <authorList>
            <person name="Islam M.S."/>
            <person name="Haque M.S."/>
            <person name="Islam M.M."/>
            <person name="Emdad E.M."/>
            <person name="Halim A."/>
            <person name="Hossen Q.M.M."/>
            <person name="Hossain M.Z."/>
            <person name="Ahmed B."/>
            <person name="Rahim S."/>
            <person name="Rahman M.S."/>
            <person name="Alam M.M."/>
            <person name="Hou S."/>
            <person name="Wan X."/>
            <person name="Saito J.A."/>
            <person name="Alam M."/>
        </authorList>
    </citation>
    <scope>NUCLEOTIDE SEQUENCE [LARGE SCALE GENOMIC DNA]</scope>
    <source>
        <strain evidence="10 11">MS6</strain>
    </source>
</reference>
<feature type="region of interest" description="Disordered" evidence="6">
    <location>
        <begin position="468"/>
        <end position="488"/>
    </location>
</feature>
<evidence type="ECO:0000313" key="10">
    <source>
        <dbReference type="EMBL" id="EKG16201.1"/>
    </source>
</evidence>
<feature type="chain" id="PRO_5003867307" description="TM7S3/TM198-like domain-containing protein" evidence="8">
    <location>
        <begin position="23"/>
        <end position="1137"/>
    </location>
</feature>
<keyword evidence="2 7" id="KW-0812">Transmembrane</keyword>
<dbReference type="InterPro" id="IPR025256">
    <property type="entry name" value="TM7S3/TM198-like_dom"/>
</dbReference>
<feature type="compositionally biased region" description="Basic and acidic residues" evidence="6">
    <location>
        <begin position="919"/>
        <end position="932"/>
    </location>
</feature>
<feature type="compositionally biased region" description="Basic and acidic residues" evidence="6">
    <location>
        <begin position="1074"/>
        <end position="1093"/>
    </location>
</feature>
<protein>
    <recommendedName>
        <fullName evidence="9">TM7S3/TM198-like domain-containing protein</fullName>
    </recommendedName>
</protein>
<feature type="compositionally biased region" description="Basic and acidic residues" evidence="6">
    <location>
        <begin position="696"/>
        <end position="706"/>
    </location>
</feature>
<dbReference type="HOGENOM" id="CLU_003667_0_0_1"/>
<dbReference type="AlphaFoldDB" id="K2R1V1"/>
<feature type="compositionally biased region" description="Polar residues" evidence="6">
    <location>
        <begin position="848"/>
        <end position="887"/>
    </location>
</feature>
<evidence type="ECO:0000256" key="5">
    <source>
        <dbReference type="SAM" id="Coils"/>
    </source>
</evidence>
<feature type="signal peptide" evidence="8">
    <location>
        <begin position="1"/>
        <end position="22"/>
    </location>
</feature>
<feature type="compositionally biased region" description="Polar residues" evidence="6">
    <location>
        <begin position="713"/>
        <end position="740"/>
    </location>
</feature>
<proteinExistence type="predicted"/>
<evidence type="ECO:0000256" key="6">
    <source>
        <dbReference type="SAM" id="MobiDB-lite"/>
    </source>
</evidence>
<feature type="transmembrane region" description="Helical" evidence="7">
    <location>
        <begin position="192"/>
        <end position="211"/>
    </location>
</feature>
<keyword evidence="4 7" id="KW-0472">Membrane</keyword>
<evidence type="ECO:0000256" key="3">
    <source>
        <dbReference type="ARBA" id="ARBA00022989"/>
    </source>
</evidence>
<dbReference type="eggNOG" id="ENOG502RXUE">
    <property type="taxonomic scope" value="Eukaryota"/>
</dbReference>
<sequence>MQLPRSLVALLLFLLCAQFTSAAVVHARQLDDDSASTSVQRSGEPTTTTTGSTREATSEAGRTATRNEASHTAATSIETRTRNSAESSVTAAVSTTSLTDIPSAAVPSDTAAASSTAAVYSGRGLPLQPKVTPAIGIAGAVLIITGAIYTLIGIKNHWVNIGGSVAFLVALSITVLVEYVMNPPVTDAVQGAFFVAAFIPALLAGGVAFIFRDITEGLGCLLGGFCVSMWFLVLKSGGLITSTTGRAIFIGVFSAIGWALSFSHYTRTYGLIGCTSFAGATITVIGIDCFSRAGLKEFWLYIWDLNNDTFPLFTNTYPITRGIRVEIACIIIISLLGVASQMKLWRVVKARREQRDAIRRQKAEEQERMDEEIGKRIVEDTDRERAQWEALYGDKTYGEKTAELDHPDSGMGSEHAQKASVSVRELSRGASEESVEMYELESGAREGSQAQIISQYATPEERVDDIQQIDGHGRPLPPAPGYFSTNYRSSMVPKRQDSMEYSALDQGAYSDGSAGTTPRISMSAPPPPQHVPLPFVVPTGNDSSSELLEQQSIVSIPEELLRREDSAHRLSAHPNSKRSSNIRNSHATSEENLIEPDMIEDDRASSIAATLDDMNEEVISLPALSRVGTPFSRLDRADGGQEDAGIESAESEAIGDGTAQDSPATGNAFPQEAQMEGQHEGLASAPPRSLTSSTDPKLEDNKQATRKDRRKSGTSTDPQEVGSSSDNQARSRRSTAQSEIAHSIVGSLSDHLPDKLSKVMLTYRTNEWAKHVSMADQPELESIPEPSSPGVMVDLGFKNAAETPQKTPDPSPHTEAKPERDSRDESQPAYQPKQYRQSLQRSSSSQSKNVQLNDTPVPLSRNSSSATLGNTSHINLQRNSSASSLPTISRPGSALAGNGTRGLRISSSPVNAPIAEQPSEEHMAESRVEKRYSHAPMPTNTLMSERDSRMRNKPTKMSFIAPPGQSPVVQAHGSQRVSRAPSAANSARSFQMGQDEADPDNMPLSQRKLMIQKNRMSSQQQQRNSSYPSLSAQNFDSHQPHRERESSNQQEKREQMFASWRGSLQHDQQLRQPAQRENEGRRSAMISERRNKEWAQQQQEINRQHIDMMIHEKMRTGQMQQLHRERLRRLQAGAKTE</sequence>
<dbReference type="VEuPathDB" id="FungiDB:MPH_06638"/>
<evidence type="ECO:0000259" key="9">
    <source>
        <dbReference type="Pfam" id="PF13886"/>
    </source>
</evidence>
<evidence type="ECO:0000256" key="1">
    <source>
        <dbReference type="ARBA" id="ARBA00004141"/>
    </source>
</evidence>
<dbReference type="OrthoDB" id="102260at2759"/>
<dbReference type="STRING" id="1126212.K2R1V1"/>
<feature type="region of interest" description="Disordered" evidence="6">
    <location>
        <begin position="399"/>
        <end position="450"/>
    </location>
</feature>
<dbReference type="Proteomes" id="UP000007129">
    <property type="component" value="Unassembled WGS sequence"/>
</dbReference>
<feature type="region of interest" description="Disordered" evidence="6">
    <location>
        <begin position="774"/>
        <end position="1098"/>
    </location>
</feature>
<feature type="region of interest" description="Disordered" evidence="6">
    <location>
        <begin position="506"/>
        <end position="525"/>
    </location>
</feature>
<feature type="compositionally biased region" description="Low complexity" evidence="6">
    <location>
        <begin position="1014"/>
        <end position="1026"/>
    </location>
</feature>
<comment type="subcellular location">
    <subcellularLocation>
        <location evidence="1">Membrane</location>
        <topology evidence="1">Multi-pass membrane protein</topology>
    </subcellularLocation>
</comment>
<feature type="compositionally biased region" description="Low complexity" evidence="6">
    <location>
        <begin position="834"/>
        <end position="847"/>
    </location>
</feature>
<feature type="transmembrane region" description="Helical" evidence="7">
    <location>
        <begin position="218"/>
        <end position="241"/>
    </location>
</feature>